<evidence type="ECO:0000256" key="13">
    <source>
        <dbReference type="RuleBase" id="RU000461"/>
    </source>
</evidence>
<dbReference type="GO" id="GO:0005506">
    <property type="term" value="F:iron ion binding"/>
    <property type="evidence" value="ECO:0007669"/>
    <property type="project" value="InterPro"/>
</dbReference>
<keyword evidence="5" id="KW-0812">Transmembrane</keyword>
<dbReference type="PROSITE" id="PS00086">
    <property type="entry name" value="CYTOCHROME_P450"/>
    <property type="match status" value="1"/>
</dbReference>
<evidence type="ECO:0000256" key="9">
    <source>
        <dbReference type="ARBA" id="ARBA00023004"/>
    </source>
</evidence>
<dbReference type="Proteomes" id="UP000467840">
    <property type="component" value="Chromosome 7"/>
</dbReference>
<dbReference type="InterPro" id="IPR002401">
    <property type="entry name" value="Cyt_P450_E_grp-I"/>
</dbReference>
<evidence type="ECO:0000256" key="4">
    <source>
        <dbReference type="ARBA" id="ARBA00022617"/>
    </source>
</evidence>
<evidence type="ECO:0000256" key="11">
    <source>
        <dbReference type="ARBA" id="ARBA00023136"/>
    </source>
</evidence>
<dbReference type="Gene3D" id="1.10.630.10">
    <property type="entry name" value="Cytochrome P450"/>
    <property type="match status" value="1"/>
</dbReference>
<comment type="subcellular location">
    <subcellularLocation>
        <location evidence="2">Membrane</location>
        <topology evidence="2">Single-pass membrane protein</topology>
    </subcellularLocation>
</comment>
<evidence type="ECO:0000256" key="12">
    <source>
        <dbReference type="PIRSR" id="PIRSR602401-1"/>
    </source>
</evidence>
<dbReference type="PRINTS" id="PR00463">
    <property type="entry name" value="EP450I"/>
</dbReference>
<protein>
    <recommendedName>
        <fullName evidence="16">Cytochrome P450</fullName>
    </recommendedName>
</protein>
<keyword evidence="7" id="KW-1133">Transmembrane helix</keyword>
<keyword evidence="9 12" id="KW-0408">Iron</keyword>
<reference evidence="14 15" key="1">
    <citation type="journal article" date="2020" name="Mol. Plant">
        <title>The Chromosome-Based Rubber Tree Genome Provides New Insights into Spurge Genome Evolution and Rubber Biosynthesis.</title>
        <authorList>
            <person name="Liu J."/>
            <person name="Shi C."/>
            <person name="Shi C.C."/>
            <person name="Li W."/>
            <person name="Zhang Q.J."/>
            <person name="Zhang Y."/>
            <person name="Li K."/>
            <person name="Lu H.F."/>
            <person name="Shi C."/>
            <person name="Zhu S.T."/>
            <person name="Xiao Z.Y."/>
            <person name="Nan H."/>
            <person name="Yue Y."/>
            <person name="Zhu X.G."/>
            <person name="Wu Y."/>
            <person name="Hong X.N."/>
            <person name="Fan G.Y."/>
            <person name="Tong Y."/>
            <person name="Zhang D."/>
            <person name="Mao C.L."/>
            <person name="Liu Y.L."/>
            <person name="Hao S.J."/>
            <person name="Liu W.Q."/>
            <person name="Lv M.Q."/>
            <person name="Zhang H.B."/>
            <person name="Liu Y."/>
            <person name="Hu-Tang G.R."/>
            <person name="Wang J.P."/>
            <person name="Wang J.H."/>
            <person name="Sun Y.H."/>
            <person name="Ni S.B."/>
            <person name="Chen W.B."/>
            <person name="Zhang X.C."/>
            <person name="Jiao Y.N."/>
            <person name="Eichler E.E."/>
            <person name="Li G.H."/>
            <person name="Liu X."/>
            <person name="Gao L.Z."/>
        </authorList>
    </citation>
    <scope>NUCLEOTIDE SEQUENCE [LARGE SCALE GENOMIC DNA]</scope>
    <source>
        <strain evidence="15">cv. GT1</strain>
        <tissue evidence="14">Leaf</tissue>
    </source>
</reference>
<dbReference type="Pfam" id="PF00067">
    <property type="entry name" value="p450"/>
    <property type="match status" value="1"/>
</dbReference>
<gene>
    <name evidence="14" type="ORF">GH714_003481</name>
</gene>
<dbReference type="GO" id="GO:0004497">
    <property type="term" value="F:monooxygenase activity"/>
    <property type="evidence" value="ECO:0007669"/>
    <property type="project" value="UniProtKB-KW"/>
</dbReference>
<comment type="similarity">
    <text evidence="3 13">Belongs to the cytochrome P450 family.</text>
</comment>
<evidence type="ECO:0000256" key="7">
    <source>
        <dbReference type="ARBA" id="ARBA00022989"/>
    </source>
</evidence>
<evidence type="ECO:0000256" key="6">
    <source>
        <dbReference type="ARBA" id="ARBA00022723"/>
    </source>
</evidence>
<dbReference type="SUPFAM" id="SSF48264">
    <property type="entry name" value="Cytochrome P450"/>
    <property type="match status" value="1"/>
</dbReference>
<evidence type="ECO:0000256" key="5">
    <source>
        <dbReference type="ARBA" id="ARBA00022692"/>
    </source>
</evidence>
<evidence type="ECO:0008006" key="16">
    <source>
        <dbReference type="Google" id="ProtNLM"/>
    </source>
</evidence>
<dbReference type="PRINTS" id="PR00385">
    <property type="entry name" value="P450"/>
</dbReference>
<keyword evidence="4 12" id="KW-0349">Heme</keyword>
<dbReference type="GO" id="GO:0016705">
    <property type="term" value="F:oxidoreductase activity, acting on paired donors, with incorporation or reduction of molecular oxygen"/>
    <property type="evidence" value="ECO:0007669"/>
    <property type="project" value="InterPro"/>
</dbReference>
<dbReference type="InterPro" id="IPR036396">
    <property type="entry name" value="Cyt_P450_sf"/>
</dbReference>
<feature type="binding site" description="axial binding residue" evidence="12">
    <location>
        <position position="169"/>
    </location>
    <ligand>
        <name>heme</name>
        <dbReference type="ChEBI" id="CHEBI:30413"/>
    </ligand>
    <ligandPart>
        <name>Fe</name>
        <dbReference type="ChEBI" id="CHEBI:18248"/>
    </ligandPart>
</feature>
<evidence type="ECO:0000256" key="1">
    <source>
        <dbReference type="ARBA" id="ARBA00001971"/>
    </source>
</evidence>
<evidence type="ECO:0000256" key="10">
    <source>
        <dbReference type="ARBA" id="ARBA00023033"/>
    </source>
</evidence>
<dbReference type="AlphaFoldDB" id="A0A6A6KYK9"/>
<evidence type="ECO:0000256" key="8">
    <source>
        <dbReference type="ARBA" id="ARBA00023002"/>
    </source>
</evidence>
<accession>A0A6A6KYK9</accession>
<organism evidence="14 15">
    <name type="scientific">Hevea brasiliensis</name>
    <name type="common">Para rubber tree</name>
    <name type="synonym">Siphonia brasiliensis</name>
    <dbReference type="NCBI Taxonomy" id="3981"/>
    <lineage>
        <taxon>Eukaryota</taxon>
        <taxon>Viridiplantae</taxon>
        <taxon>Streptophyta</taxon>
        <taxon>Embryophyta</taxon>
        <taxon>Tracheophyta</taxon>
        <taxon>Spermatophyta</taxon>
        <taxon>Magnoliopsida</taxon>
        <taxon>eudicotyledons</taxon>
        <taxon>Gunneridae</taxon>
        <taxon>Pentapetalae</taxon>
        <taxon>rosids</taxon>
        <taxon>fabids</taxon>
        <taxon>Malpighiales</taxon>
        <taxon>Euphorbiaceae</taxon>
        <taxon>Crotonoideae</taxon>
        <taxon>Micrandreae</taxon>
        <taxon>Hevea</taxon>
    </lineage>
</organism>
<dbReference type="PANTHER" id="PTHR47944">
    <property type="entry name" value="CYTOCHROME P450 98A9"/>
    <property type="match status" value="1"/>
</dbReference>
<comment type="caution">
    <text evidence="14">The sequence shown here is derived from an EMBL/GenBank/DDBJ whole genome shotgun (WGS) entry which is preliminary data.</text>
</comment>
<evidence type="ECO:0000256" key="3">
    <source>
        <dbReference type="ARBA" id="ARBA00010617"/>
    </source>
</evidence>
<keyword evidence="8 13" id="KW-0560">Oxidoreductase</keyword>
<keyword evidence="15" id="KW-1185">Reference proteome</keyword>
<dbReference type="EMBL" id="JAAGAX010000013">
    <property type="protein sequence ID" value="KAF2293624.1"/>
    <property type="molecule type" value="Genomic_DNA"/>
</dbReference>
<dbReference type="GO" id="GO:0020037">
    <property type="term" value="F:heme binding"/>
    <property type="evidence" value="ECO:0007669"/>
    <property type="project" value="InterPro"/>
</dbReference>
<proteinExistence type="inferred from homology"/>
<name>A0A6A6KYK9_HEVBR</name>
<keyword evidence="10 13" id="KW-0503">Monooxygenase</keyword>
<dbReference type="InterPro" id="IPR017972">
    <property type="entry name" value="Cyt_P450_CS"/>
</dbReference>
<keyword evidence="11" id="KW-0472">Membrane</keyword>
<dbReference type="PANTHER" id="PTHR47944:SF17">
    <property type="entry name" value="3,9-DIHYDROXYPTEROCARPAN 6A-MONOOXYGENASE"/>
    <property type="match status" value="1"/>
</dbReference>
<comment type="cofactor">
    <cofactor evidence="1 12">
        <name>heme</name>
        <dbReference type="ChEBI" id="CHEBI:30413"/>
    </cofactor>
</comment>
<dbReference type="GO" id="GO:0016020">
    <property type="term" value="C:membrane"/>
    <property type="evidence" value="ECO:0007669"/>
    <property type="project" value="UniProtKB-SubCell"/>
</dbReference>
<evidence type="ECO:0000313" key="14">
    <source>
        <dbReference type="EMBL" id="KAF2293624.1"/>
    </source>
</evidence>
<evidence type="ECO:0000313" key="15">
    <source>
        <dbReference type="Proteomes" id="UP000467840"/>
    </source>
</evidence>
<sequence length="211" mass="24162">MVMSTRCSEEDDEAERCRELVLGSIDLAGKLAVATMLGRLKKLVDYRRAHQQSKYLKKLKEEIESIVETKRLVEDSDIPNLHYLEAVVKETLRLHPTIPGEDCKIGGFDIPKENAVVINAYSIMRDPNFWENPNEFCPERFLQEQDNNQKEIKGQNFSFLPFGGGRRLCPGSHLAFSIIPITIASMVQCFDWKFAGKEMEIIRLICKLKQA</sequence>
<evidence type="ECO:0000256" key="2">
    <source>
        <dbReference type="ARBA" id="ARBA00004167"/>
    </source>
</evidence>
<keyword evidence="6 12" id="KW-0479">Metal-binding</keyword>
<dbReference type="InterPro" id="IPR001128">
    <property type="entry name" value="Cyt_P450"/>
</dbReference>